<dbReference type="PATRIC" id="fig|517011.3.peg.1733"/>
<protein>
    <recommendedName>
        <fullName evidence="5">Lipoprotein</fullName>
    </recommendedName>
</protein>
<evidence type="ECO:0000313" key="4">
    <source>
        <dbReference type="Proteomes" id="UP000051386"/>
    </source>
</evidence>
<evidence type="ECO:0000256" key="2">
    <source>
        <dbReference type="SAM" id="SignalP"/>
    </source>
</evidence>
<keyword evidence="2" id="KW-0732">Signal</keyword>
<comment type="caution">
    <text evidence="3">The sequence shown here is derived from an EMBL/GenBank/DDBJ whole genome shotgun (WGS) entry which is preliminary data.</text>
</comment>
<dbReference type="RefSeq" id="WP_057508502.1">
    <property type="nucleotide sequence ID" value="NZ_LDJK01000043.1"/>
</dbReference>
<dbReference type="Proteomes" id="UP000051386">
    <property type="component" value="Unassembled WGS sequence"/>
</dbReference>
<keyword evidence="4" id="KW-1185">Reference proteome</keyword>
<proteinExistence type="predicted"/>
<gene>
    <name evidence="3" type="ORF">ABB28_10120</name>
</gene>
<dbReference type="AlphaFoldDB" id="A0A0R0D7V2"/>
<evidence type="ECO:0000313" key="3">
    <source>
        <dbReference type="EMBL" id="KRG73523.1"/>
    </source>
</evidence>
<evidence type="ECO:0008006" key="5">
    <source>
        <dbReference type="Google" id="ProtNLM"/>
    </source>
</evidence>
<feature type="chain" id="PRO_5006395244" description="Lipoprotein" evidence="2">
    <location>
        <begin position="25"/>
        <end position="171"/>
    </location>
</feature>
<accession>A0A0R0D7V2</accession>
<dbReference type="PROSITE" id="PS51257">
    <property type="entry name" value="PROKAR_LIPOPROTEIN"/>
    <property type="match status" value="1"/>
</dbReference>
<feature type="compositionally biased region" description="Low complexity" evidence="1">
    <location>
        <begin position="27"/>
        <end position="53"/>
    </location>
</feature>
<sequence length="171" mass="18006">MSQSRSLALLALSLGLALTACKPAQPTTPAGTEPASPAPATTAATTAPAAPADAATQCPHADFNTFLAHFGNDIALQEKSVADPLVTESIDANAQPEPAKVTRQVPLAEVEWPVIPDPATLSRLGRELQITPQADGSVQVRLRTPNTSDQQIYTFAQKPCWQLQSVDDQSI</sequence>
<feature type="region of interest" description="Disordered" evidence="1">
    <location>
        <begin position="22"/>
        <end position="53"/>
    </location>
</feature>
<dbReference type="EMBL" id="LDJK01000043">
    <property type="protein sequence ID" value="KRG73523.1"/>
    <property type="molecule type" value="Genomic_DNA"/>
</dbReference>
<reference evidence="3 4" key="1">
    <citation type="submission" date="2015-05" db="EMBL/GenBank/DDBJ databases">
        <title>Genome sequencing and analysis of members of genus Stenotrophomonas.</title>
        <authorList>
            <person name="Patil P.P."/>
            <person name="Midha S."/>
            <person name="Patil P.B."/>
        </authorList>
    </citation>
    <scope>NUCLEOTIDE SEQUENCE [LARGE SCALE GENOMIC DNA]</scope>
    <source>
        <strain evidence="3 4">DSM 21508</strain>
    </source>
</reference>
<organism evidence="3 4">
    <name type="scientific">Stenotrophomonas chelatiphaga</name>
    <dbReference type="NCBI Taxonomy" id="517011"/>
    <lineage>
        <taxon>Bacteria</taxon>
        <taxon>Pseudomonadati</taxon>
        <taxon>Pseudomonadota</taxon>
        <taxon>Gammaproteobacteria</taxon>
        <taxon>Lysobacterales</taxon>
        <taxon>Lysobacteraceae</taxon>
        <taxon>Stenotrophomonas</taxon>
    </lineage>
</organism>
<name>A0A0R0D7V2_9GAMM</name>
<evidence type="ECO:0000256" key="1">
    <source>
        <dbReference type="SAM" id="MobiDB-lite"/>
    </source>
</evidence>
<feature type="signal peptide" evidence="2">
    <location>
        <begin position="1"/>
        <end position="24"/>
    </location>
</feature>